<evidence type="ECO:0000256" key="6">
    <source>
        <dbReference type="ARBA" id="ARBA00023136"/>
    </source>
</evidence>
<protein>
    <submittedName>
        <fullName evidence="10">Ceramide synthase 6</fullName>
    </submittedName>
</protein>
<feature type="transmembrane region" description="Helical" evidence="8">
    <location>
        <begin position="245"/>
        <end position="275"/>
    </location>
</feature>
<reference evidence="10" key="1">
    <citation type="submission" date="2018-10" db="EMBL/GenBank/DDBJ databases">
        <title>Transcriptome assembly of Aceria tosichella (Wheat curl mite) Type 2.</title>
        <authorList>
            <person name="Scully E.D."/>
            <person name="Geib S.M."/>
            <person name="Palmer N.A."/>
            <person name="Gupta A.K."/>
            <person name="Sarath G."/>
            <person name="Tatineni S."/>
        </authorList>
    </citation>
    <scope>NUCLEOTIDE SEQUENCE</scope>
    <source>
        <strain evidence="10">LincolnNE</strain>
    </source>
</reference>
<dbReference type="SMART" id="SM00724">
    <property type="entry name" value="TLC"/>
    <property type="match status" value="1"/>
</dbReference>
<comment type="pathway">
    <text evidence="2">Lipid metabolism; sphingolipid metabolism.</text>
</comment>
<evidence type="ECO:0000256" key="8">
    <source>
        <dbReference type="SAM" id="Phobius"/>
    </source>
</evidence>
<evidence type="ECO:0000256" key="1">
    <source>
        <dbReference type="ARBA" id="ARBA00004141"/>
    </source>
</evidence>
<evidence type="ECO:0000256" key="5">
    <source>
        <dbReference type="ARBA" id="ARBA00022989"/>
    </source>
</evidence>
<feature type="transmembrane region" description="Helical" evidence="8">
    <location>
        <begin position="150"/>
        <end position="169"/>
    </location>
</feature>
<sequence length="297" mass="35495">MERFWNENFWCPPNVKWSDFKPENAQLQDLYYSLVTAIGLIGLRLILETALFRPFGRYILSDQPKKQIKQSTVNKIGEGLWRMSFYTFTSIYGWFFVLWDAPYLRDTMHTLHGYPHHPVSHEEWWYYNIELGFYISLVVTQIVDTKRKDFWQMFIHHIVTILLLVFSWACNFHRLGALVLAIHDVADVPLEGAKLAKYCQKQRLADLVFAIFTVAWIYTRCYLLPTRVIYYTLYRALEVIQFFPAYYIFNGLLCILQLLHIVWTWVIMRIVFYALQNDGMRDLRSDSEESEEEPHKD</sequence>
<comment type="pathway">
    <text evidence="3">Sphingolipid metabolism.</text>
</comment>
<keyword evidence="6 7" id="KW-0472">Membrane</keyword>
<feature type="transmembrane region" description="Helical" evidence="8">
    <location>
        <begin position="85"/>
        <end position="104"/>
    </location>
</feature>
<name>A0A6G1S4S8_9ACAR</name>
<dbReference type="GO" id="GO:0016020">
    <property type="term" value="C:membrane"/>
    <property type="evidence" value="ECO:0007669"/>
    <property type="project" value="UniProtKB-SubCell"/>
</dbReference>
<proteinExistence type="predicted"/>
<feature type="transmembrane region" description="Helical" evidence="8">
    <location>
        <begin position="124"/>
        <end position="143"/>
    </location>
</feature>
<feature type="domain" description="TLC" evidence="9">
    <location>
        <begin position="78"/>
        <end position="276"/>
    </location>
</feature>
<comment type="subcellular location">
    <subcellularLocation>
        <location evidence="1">Membrane</location>
        <topology evidence="1">Multi-pass membrane protein</topology>
    </subcellularLocation>
</comment>
<accession>A0A6G1S4S8</accession>
<evidence type="ECO:0000259" key="9">
    <source>
        <dbReference type="PROSITE" id="PS50922"/>
    </source>
</evidence>
<dbReference type="PIRSF" id="PIRSF005225">
    <property type="entry name" value="LAG1_LAC1"/>
    <property type="match status" value="1"/>
</dbReference>
<feature type="transmembrane region" description="Helical" evidence="8">
    <location>
        <begin position="204"/>
        <end position="225"/>
    </location>
</feature>
<keyword evidence="4 7" id="KW-0812">Transmembrane</keyword>
<evidence type="ECO:0000256" key="2">
    <source>
        <dbReference type="ARBA" id="ARBA00004760"/>
    </source>
</evidence>
<organism evidence="10">
    <name type="scientific">Aceria tosichella</name>
    <name type="common">wheat curl mite</name>
    <dbReference type="NCBI Taxonomy" id="561515"/>
    <lineage>
        <taxon>Eukaryota</taxon>
        <taxon>Metazoa</taxon>
        <taxon>Ecdysozoa</taxon>
        <taxon>Arthropoda</taxon>
        <taxon>Chelicerata</taxon>
        <taxon>Arachnida</taxon>
        <taxon>Acari</taxon>
        <taxon>Acariformes</taxon>
        <taxon>Trombidiformes</taxon>
        <taxon>Prostigmata</taxon>
        <taxon>Eupodina</taxon>
        <taxon>Eriophyoidea</taxon>
        <taxon>Eriophyidae</taxon>
        <taxon>Eriophyinae</taxon>
        <taxon>Aceriini</taxon>
        <taxon>Aceria</taxon>
    </lineage>
</organism>
<dbReference type="PROSITE" id="PS50922">
    <property type="entry name" value="TLC"/>
    <property type="match status" value="1"/>
</dbReference>
<keyword evidence="5 8" id="KW-1133">Transmembrane helix</keyword>
<dbReference type="InterPro" id="IPR006634">
    <property type="entry name" value="TLC-dom"/>
</dbReference>
<dbReference type="UniPathway" id="UPA00222"/>
<dbReference type="PANTHER" id="PTHR12560:SF0">
    <property type="entry name" value="LD18904P"/>
    <property type="match status" value="1"/>
</dbReference>
<evidence type="ECO:0000313" key="10">
    <source>
        <dbReference type="EMBL" id="MDE45378.1"/>
    </source>
</evidence>
<dbReference type="GO" id="GO:0050291">
    <property type="term" value="F:sphingosine N-acyltransferase activity"/>
    <property type="evidence" value="ECO:0007669"/>
    <property type="project" value="InterPro"/>
</dbReference>
<feature type="transmembrane region" description="Helical" evidence="8">
    <location>
        <begin position="30"/>
        <end position="47"/>
    </location>
</feature>
<gene>
    <name evidence="10" type="primary">Cers6</name>
    <name evidence="10" type="ORF">g.12246</name>
</gene>
<evidence type="ECO:0000256" key="4">
    <source>
        <dbReference type="ARBA" id="ARBA00022692"/>
    </source>
</evidence>
<dbReference type="GO" id="GO:0046513">
    <property type="term" value="P:ceramide biosynthetic process"/>
    <property type="evidence" value="ECO:0007669"/>
    <property type="project" value="InterPro"/>
</dbReference>
<evidence type="ECO:0000256" key="7">
    <source>
        <dbReference type="PROSITE-ProRule" id="PRU00205"/>
    </source>
</evidence>
<evidence type="ECO:0000256" key="3">
    <source>
        <dbReference type="ARBA" id="ARBA00004991"/>
    </source>
</evidence>
<dbReference type="AlphaFoldDB" id="A0A6G1S4S8"/>
<dbReference type="InterPro" id="IPR016439">
    <property type="entry name" value="Lag1/Lac1-like"/>
</dbReference>
<dbReference type="Pfam" id="PF03798">
    <property type="entry name" value="TRAM_LAG1_CLN8"/>
    <property type="match status" value="1"/>
</dbReference>
<dbReference type="EMBL" id="GGYP01000607">
    <property type="protein sequence ID" value="MDE45378.1"/>
    <property type="molecule type" value="Transcribed_RNA"/>
</dbReference>
<dbReference type="PANTHER" id="PTHR12560">
    <property type="entry name" value="LONGEVITY ASSURANCE FACTOR 1 LAG1"/>
    <property type="match status" value="1"/>
</dbReference>